<keyword evidence="3" id="KW-1185">Reference proteome</keyword>
<dbReference type="VEuPathDB" id="MicrosporidiaDB:CWI36_1442p0020"/>
<name>A0A4Q9L2K9_9MICR</name>
<dbReference type="VEuPathDB" id="MicrosporidiaDB:CWI39_0196p0020"/>
<comment type="caution">
    <text evidence="2">The sequence shown here is derived from an EMBL/GenBank/DDBJ whole genome shotgun (WGS) entry which is preliminary data.</text>
</comment>
<gene>
    <name evidence="2" type="ORF">CWI36_1442p0020</name>
</gene>
<feature type="domain" description="Nrap protein" evidence="1">
    <location>
        <begin position="170"/>
        <end position="246"/>
    </location>
</feature>
<evidence type="ECO:0000313" key="2">
    <source>
        <dbReference type="EMBL" id="TBU01091.1"/>
    </source>
</evidence>
<evidence type="ECO:0000259" key="1">
    <source>
        <dbReference type="Pfam" id="PF17405"/>
    </source>
</evidence>
<dbReference type="InterPro" id="IPR035369">
    <property type="entry name" value="Nrap_D4"/>
</dbReference>
<evidence type="ECO:0000313" key="3">
    <source>
        <dbReference type="Proteomes" id="UP000291404"/>
    </source>
</evidence>
<protein>
    <recommendedName>
        <fullName evidence="1">Nrap protein domain-containing protein</fullName>
    </recommendedName>
</protein>
<dbReference type="EMBL" id="PITI01001442">
    <property type="protein sequence ID" value="TBU01091.1"/>
    <property type="molecule type" value="Genomic_DNA"/>
</dbReference>
<dbReference type="Pfam" id="PF17405">
    <property type="entry name" value="Nrap_D4"/>
    <property type="match status" value="1"/>
</dbReference>
<dbReference type="AlphaFoldDB" id="A0A4Q9L2K9"/>
<organism evidence="2 3">
    <name type="scientific">Hamiltosporidium magnivora</name>
    <dbReference type="NCBI Taxonomy" id="148818"/>
    <lineage>
        <taxon>Eukaryota</taxon>
        <taxon>Fungi</taxon>
        <taxon>Fungi incertae sedis</taxon>
        <taxon>Microsporidia</taxon>
        <taxon>Dubosqiidae</taxon>
        <taxon>Hamiltosporidium</taxon>
    </lineage>
</organism>
<accession>A0A4Q9L2K9</accession>
<sequence length="514" mass="61746">MSDDWIQFINEKLFEYKIVMKVEKYLKKLINLNKINEFMDNLSVYKIFLLHLMKKNVVFKEILCLKQNIFDIEIEICDKKRVKTNEITNRLSKKVENVCEYFHISYNRIEKKYFIGIKLKNNINYKTIQCVQKNVPNQFKIHFLIYENLKDIYTFEKFKFNEIFFTKLIFENEIQKYKEIIGHLKSMKLPISIVYDELISCIGRGTNISNEVHESILHLETSKKWPENQKAIECAKTAFYCHIFNKSKYKNVIEREYFILEYKRSKFKFKISLKDEEMTKDRIFKGLYDFIKKKDTFFKEGVIIVKRYLECHGYLPLNLTDEMIELICLLFSNNCRNPNKIFMNFLKFEFKGFCCDLDNSTFKDIEEKQIEVIFNKDKAILIYPEEIIERLKFLNSLTLKNNIFGFNLSFEIFGDKILFPSLEDYDFVLSMLERSGFSKIGNKIGNQFMLKEPISTSIIFPTDFFHDLNNFGYFFYSPNYKILMVKSKNNFEVDLLCNLILARTSFQFIKFFEV</sequence>
<dbReference type="Proteomes" id="UP000291404">
    <property type="component" value="Unassembled WGS sequence"/>
</dbReference>
<reference evidence="2 3" key="1">
    <citation type="submission" date="2017-12" db="EMBL/GenBank/DDBJ databases">
        <authorList>
            <person name="Pombert J.-F."/>
            <person name="Haag K.L."/>
            <person name="Ebert D."/>
        </authorList>
    </citation>
    <scope>NUCLEOTIDE SEQUENCE [LARGE SCALE GENOMIC DNA]</scope>
    <source>
        <strain evidence="2">BE-OM-2</strain>
    </source>
</reference>
<proteinExistence type="predicted"/>